<dbReference type="PANTHER" id="PTHR23421">
    <property type="entry name" value="BETA-GALACTOSIDASE RELATED"/>
    <property type="match status" value="1"/>
</dbReference>
<keyword evidence="4" id="KW-0325">Glycoprotein</keyword>
<evidence type="ECO:0000256" key="8">
    <source>
        <dbReference type="SAM" id="Phobius"/>
    </source>
</evidence>
<proteinExistence type="inferred from homology"/>
<dbReference type="InterPro" id="IPR048912">
    <property type="entry name" value="BetaGal1-like_ABD1"/>
</dbReference>
<dbReference type="InterPro" id="IPR008979">
    <property type="entry name" value="Galactose-bd-like_sf"/>
</dbReference>
<dbReference type="Gene3D" id="3.20.20.80">
    <property type="entry name" value="Glycosidases"/>
    <property type="match status" value="1"/>
</dbReference>
<dbReference type="InterPro" id="IPR031330">
    <property type="entry name" value="Gly_Hdrlase_35_cat"/>
</dbReference>
<evidence type="ECO:0000256" key="5">
    <source>
        <dbReference type="ARBA" id="ARBA00023295"/>
    </source>
</evidence>
<feature type="domain" description="Beta-galactosidase galactose-binding" evidence="11">
    <location>
        <begin position="575"/>
        <end position="636"/>
    </location>
</feature>
<keyword evidence="2" id="KW-0732">Signal</keyword>
<reference evidence="12" key="1">
    <citation type="journal article" date="2016" name="Ticks Tick Borne Dis.">
        <title>De novo assembly and annotation of the salivary gland transcriptome of Rhipicephalus appendiculatus male and female ticks during blood feeding.</title>
        <authorList>
            <person name="de Castro M.H."/>
            <person name="de Klerk D."/>
            <person name="Pienaar R."/>
            <person name="Latif A.A."/>
            <person name="Rees D.J."/>
            <person name="Mans B.J."/>
        </authorList>
    </citation>
    <scope>NUCLEOTIDE SEQUENCE</scope>
    <source>
        <tissue evidence="12">Salivary glands</tissue>
    </source>
</reference>
<evidence type="ECO:0000256" key="3">
    <source>
        <dbReference type="ARBA" id="ARBA00022801"/>
    </source>
</evidence>
<dbReference type="GO" id="GO:0004565">
    <property type="term" value="F:beta-galactosidase activity"/>
    <property type="evidence" value="ECO:0007669"/>
    <property type="project" value="InterPro"/>
</dbReference>
<feature type="domain" description="Beta-galactosidase 1-like first all-beta" evidence="10">
    <location>
        <begin position="436"/>
        <end position="545"/>
    </location>
</feature>
<dbReference type="InterPro" id="IPR048913">
    <property type="entry name" value="BetaGal_gal-bd"/>
</dbReference>
<dbReference type="SUPFAM" id="SSF49785">
    <property type="entry name" value="Galactose-binding domain-like"/>
    <property type="match status" value="1"/>
</dbReference>
<feature type="transmembrane region" description="Helical" evidence="8">
    <location>
        <begin position="12"/>
        <end position="37"/>
    </location>
</feature>
<feature type="active site" description="Nucleophile" evidence="6">
    <location>
        <position position="300"/>
    </location>
</feature>
<dbReference type="InterPro" id="IPR026283">
    <property type="entry name" value="B-gal_1-like"/>
</dbReference>
<keyword evidence="3" id="KW-0378">Hydrolase</keyword>
<protein>
    <submittedName>
        <fullName evidence="12">Beta-galactosidase</fullName>
    </submittedName>
</protein>
<feature type="active site" description="Proton donor" evidence="6">
    <location>
        <position position="219"/>
    </location>
</feature>
<evidence type="ECO:0000259" key="9">
    <source>
        <dbReference type="Pfam" id="PF01301"/>
    </source>
</evidence>
<evidence type="ECO:0000259" key="10">
    <source>
        <dbReference type="Pfam" id="PF21317"/>
    </source>
</evidence>
<keyword evidence="8" id="KW-0812">Transmembrane</keyword>
<keyword evidence="5" id="KW-0326">Glycosidase</keyword>
<dbReference type="Pfam" id="PF21317">
    <property type="entry name" value="BetaGal_ABD_1"/>
    <property type="match status" value="1"/>
</dbReference>
<dbReference type="PRINTS" id="PR00742">
    <property type="entry name" value="GLHYDRLASE35"/>
</dbReference>
<dbReference type="FunFam" id="3.20.20.80:FF:000017">
    <property type="entry name" value="Beta-galactosidase"/>
    <property type="match status" value="1"/>
</dbReference>
<evidence type="ECO:0000259" key="11">
    <source>
        <dbReference type="Pfam" id="PF21467"/>
    </source>
</evidence>
<dbReference type="Gene3D" id="2.60.120.260">
    <property type="entry name" value="Galactose-binding domain-like"/>
    <property type="match status" value="2"/>
</dbReference>
<keyword evidence="8" id="KW-1133">Transmembrane helix</keyword>
<dbReference type="InterPro" id="IPR017853">
    <property type="entry name" value="GH"/>
</dbReference>
<dbReference type="GO" id="GO:0005975">
    <property type="term" value="P:carbohydrate metabolic process"/>
    <property type="evidence" value="ECO:0007669"/>
    <property type="project" value="InterPro"/>
</dbReference>
<evidence type="ECO:0000256" key="2">
    <source>
        <dbReference type="ARBA" id="ARBA00022729"/>
    </source>
</evidence>
<dbReference type="InterPro" id="IPR001944">
    <property type="entry name" value="Glycoside_Hdrlase_35"/>
</dbReference>
<dbReference type="Pfam" id="PF21467">
    <property type="entry name" value="BetaGal_gal-bd"/>
    <property type="match status" value="1"/>
</dbReference>
<feature type="domain" description="Glycoside hydrolase 35 catalytic" evidence="9">
    <location>
        <begin position="70"/>
        <end position="389"/>
    </location>
</feature>
<dbReference type="EMBL" id="GEDV01004568">
    <property type="protein sequence ID" value="JAP83989.1"/>
    <property type="molecule type" value="Transcribed_RNA"/>
</dbReference>
<organism evidence="12">
    <name type="scientific">Rhipicephalus appendiculatus</name>
    <name type="common">Brown ear tick</name>
    <dbReference type="NCBI Taxonomy" id="34631"/>
    <lineage>
        <taxon>Eukaryota</taxon>
        <taxon>Metazoa</taxon>
        <taxon>Ecdysozoa</taxon>
        <taxon>Arthropoda</taxon>
        <taxon>Chelicerata</taxon>
        <taxon>Arachnida</taxon>
        <taxon>Acari</taxon>
        <taxon>Parasitiformes</taxon>
        <taxon>Ixodida</taxon>
        <taxon>Ixodoidea</taxon>
        <taxon>Ixodidae</taxon>
        <taxon>Rhipicephalinae</taxon>
        <taxon>Rhipicephalus</taxon>
        <taxon>Rhipicephalus</taxon>
    </lineage>
</organism>
<evidence type="ECO:0000256" key="4">
    <source>
        <dbReference type="ARBA" id="ARBA00023180"/>
    </source>
</evidence>
<name>A0A131YXR0_RHIAP</name>
<dbReference type="PIRSF" id="PIRSF006336">
    <property type="entry name" value="B-gal"/>
    <property type="match status" value="1"/>
</dbReference>
<evidence type="ECO:0000256" key="6">
    <source>
        <dbReference type="PIRSR" id="PIRSR006336-1"/>
    </source>
</evidence>
<accession>A0A131YXR0</accession>
<evidence type="ECO:0000256" key="1">
    <source>
        <dbReference type="ARBA" id="ARBA00009809"/>
    </source>
</evidence>
<evidence type="ECO:0000256" key="7">
    <source>
        <dbReference type="RuleBase" id="RU003679"/>
    </source>
</evidence>
<dbReference type="Pfam" id="PF01301">
    <property type="entry name" value="Glyco_hydro_35"/>
    <property type="match status" value="1"/>
</dbReference>
<keyword evidence="8" id="KW-0472">Membrane</keyword>
<evidence type="ECO:0000313" key="12">
    <source>
        <dbReference type="EMBL" id="JAP83989.1"/>
    </source>
</evidence>
<sequence length="674" mass="76962">MRIRICQPVISLRLTAVVFRWLVLSCAAFCLFCIFMYKFPDKLPYPVQQGWSLWLSYFRPSFTVDYPGNSFVMNGQRVQIMSGAIHYFRILPALWEDRLKTMQASGLNTIETYVEWSSHEPEPGQYDFEGQQNLVRFLNIAHRLGFMVILRPGPYICAERDFGGLPYWLLRNGSSIELRTMDKDYIYYVDRYLIKVFEKVRPLLFRNHGPIIMIQLENEYGSYEACDHNYTRHLKNLTRTHLGPDVVLFTTDGAFDRRMIECGRVKGTLTTVDFGAGSDVLNASAYRRRYQALGPFMNSELYTGWLDNWGLPKSSVETLVLIDTLRQLLDMGASFNLYMFHGGTNFGFKSGANDNGGFQPQITSYDYDAPITEAGDTTEKFKAIRELIDERYPGRVTAPVPLPKRKMGLYGIKMKRMFGLTTLRQLMNRTVNSTQPLTFEQVGHAYGLMLYETVVPSKLAKSAHLKVPGIRDRGYIYVNDEFKAIVSRSDQLFEAIIEIKSGQTLSILVENQGRVSIGPIVDPKGIVPNVTIESTLLSNWTMRPINLTHGAWLRDYKALEQLVDPREPTTNKGLAVYAANFALPHGKRCRDTFLLIEMFKKGTAFLNGFNLGRYWTSAGPQTSLYVPSVLFREGDNLLVLLEQEAVLCYPTKSKSCKVNFVPERHFNGPLHWSV</sequence>
<dbReference type="SUPFAM" id="SSF51445">
    <property type="entry name" value="(Trans)glycosidases"/>
    <property type="match status" value="1"/>
</dbReference>
<dbReference type="AlphaFoldDB" id="A0A131YXR0"/>
<comment type="similarity">
    <text evidence="1 7">Belongs to the glycosyl hydrolase 35 family.</text>
</comment>